<evidence type="ECO:0000313" key="7">
    <source>
        <dbReference type="EMBL" id="GJF00177.1"/>
    </source>
</evidence>
<sequence>MLSLLAQRSAFKLPTLAARATPALLRSRAPLVATLTRNFVTTPLLAFPAAKTAKATKAAESAPETKPTRGRAKSTPAKASTKTAKTTKTTKTAKAAKPKAAPKPRRVKKEKPKRMVIRPEDRPPKAQGSPFSGFWADRCAELKGKFGESGTLQEHMRKASADWRAMTDEEKKPYFERYRARLEEFQKAREEYWANADPAVIREINRRSPKKKPLRMPSKQKGRPATPFLRFYTGTFRPSYIAEHPDAAFGEIGKAAGAAWKALSEAEKEPYQEEWKRELKEWEAKETSNA</sequence>
<name>A0A9P3GS50_9APHY</name>
<comment type="caution">
    <text evidence="7">The sequence shown here is derived from an EMBL/GenBank/DDBJ whole genome shotgun (WGS) entry which is preliminary data.</text>
</comment>
<dbReference type="OrthoDB" id="1919336at2759"/>
<dbReference type="Pfam" id="PF09011">
    <property type="entry name" value="HMG_box_2"/>
    <property type="match status" value="1"/>
</dbReference>
<accession>A0A9P3GS50</accession>
<dbReference type="InterPro" id="IPR036910">
    <property type="entry name" value="HMG_box_dom_sf"/>
</dbReference>
<reference evidence="7 8" key="1">
    <citation type="submission" date="2021-08" db="EMBL/GenBank/DDBJ databases">
        <title>Draft Genome Sequence of Phanerochaete sordida strain YK-624.</title>
        <authorList>
            <person name="Mori T."/>
            <person name="Dohra H."/>
            <person name="Suzuki T."/>
            <person name="Kawagishi H."/>
            <person name="Hirai H."/>
        </authorList>
    </citation>
    <scope>NUCLEOTIDE SEQUENCE [LARGE SCALE GENOMIC DNA]</scope>
    <source>
        <strain evidence="7 8">YK-624</strain>
    </source>
</reference>
<gene>
    <name evidence="7" type="ORF">PsYK624_164560</name>
</gene>
<dbReference type="SUPFAM" id="SSF47095">
    <property type="entry name" value="HMG-box"/>
    <property type="match status" value="2"/>
</dbReference>
<feature type="region of interest" description="Disordered" evidence="5">
    <location>
        <begin position="54"/>
        <end position="132"/>
    </location>
</feature>
<evidence type="ECO:0000259" key="6">
    <source>
        <dbReference type="PROSITE" id="PS50118"/>
    </source>
</evidence>
<dbReference type="Pfam" id="PF00505">
    <property type="entry name" value="HMG_box"/>
    <property type="match status" value="1"/>
</dbReference>
<feature type="DNA-binding region" description="HMG box" evidence="4">
    <location>
        <begin position="124"/>
        <end position="193"/>
    </location>
</feature>
<feature type="compositionally biased region" description="Basic residues" evidence="5">
    <location>
        <begin position="94"/>
        <end position="116"/>
    </location>
</feature>
<dbReference type="PANTHER" id="PTHR46261">
    <property type="entry name" value="HIGH MOBILITY GROUP B PROTEIN 4-RELATED"/>
    <property type="match status" value="1"/>
</dbReference>
<dbReference type="AlphaFoldDB" id="A0A9P3GS50"/>
<feature type="domain" description="HMG box" evidence="6">
    <location>
        <begin position="124"/>
        <end position="193"/>
    </location>
</feature>
<dbReference type="EMBL" id="BPQB01000138">
    <property type="protein sequence ID" value="GJF00177.1"/>
    <property type="molecule type" value="Genomic_DNA"/>
</dbReference>
<feature type="DNA-binding region" description="HMG box" evidence="4">
    <location>
        <begin position="221"/>
        <end position="290"/>
    </location>
</feature>
<evidence type="ECO:0000313" key="8">
    <source>
        <dbReference type="Proteomes" id="UP000703269"/>
    </source>
</evidence>
<dbReference type="Gene3D" id="1.10.30.10">
    <property type="entry name" value="High mobility group box domain"/>
    <property type="match status" value="2"/>
</dbReference>
<keyword evidence="3 4" id="KW-0539">Nucleus</keyword>
<keyword evidence="8" id="KW-1185">Reference proteome</keyword>
<proteinExistence type="predicted"/>
<dbReference type="GO" id="GO:0005634">
    <property type="term" value="C:nucleus"/>
    <property type="evidence" value="ECO:0007669"/>
    <property type="project" value="UniProtKB-SubCell"/>
</dbReference>
<dbReference type="Proteomes" id="UP000703269">
    <property type="component" value="Unassembled WGS sequence"/>
</dbReference>
<dbReference type="InterPro" id="IPR031061">
    <property type="entry name" value="HMGB_plant"/>
</dbReference>
<feature type="domain" description="HMG box" evidence="6">
    <location>
        <begin position="221"/>
        <end position="290"/>
    </location>
</feature>
<dbReference type="GO" id="GO:0003677">
    <property type="term" value="F:DNA binding"/>
    <property type="evidence" value="ECO:0007669"/>
    <property type="project" value="UniProtKB-UniRule"/>
</dbReference>
<organism evidence="7 8">
    <name type="scientific">Phanerochaete sordida</name>
    <dbReference type="NCBI Taxonomy" id="48140"/>
    <lineage>
        <taxon>Eukaryota</taxon>
        <taxon>Fungi</taxon>
        <taxon>Dikarya</taxon>
        <taxon>Basidiomycota</taxon>
        <taxon>Agaricomycotina</taxon>
        <taxon>Agaricomycetes</taxon>
        <taxon>Polyporales</taxon>
        <taxon>Phanerochaetaceae</taxon>
        <taxon>Phanerochaete</taxon>
    </lineage>
</organism>
<evidence type="ECO:0000256" key="1">
    <source>
        <dbReference type="ARBA" id="ARBA00004123"/>
    </source>
</evidence>
<comment type="subcellular location">
    <subcellularLocation>
        <location evidence="1">Nucleus</location>
    </subcellularLocation>
</comment>
<evidence type="ECO:0000256" key="2">
    <source>
        <dbReference type="ARBA" id="ARBA00023125"/>
    </source>
</evidence>
<evidence type="ECO:0000256" key="4">
    <source>
        <dbReference type="PROSITE-ProRule" id="PRU00267"/>
    </source>
</evidence>
<evidence type="ECO:0000256" key="5">
    <source>
        <dbReference type="SAM" id="MobiDB-lite"/>
    </source>
</evidence>
<feature type="compositionally biased region" description="Low complexity" evidence="5">
    <location>
        <begin position="54"/>
        <end position="65"/>
    </location>
</feature>
<keyword evidence="2 4" id="KW-0238">DNA-binding</keyword>
<feature type="compositionally biased region" description="Low complexity" evidence="5">
    <location>
        <begin position="73"/>
        <end position="93"/>
    </location>
</feature>
<dbReference type="SMART" id="SM00398">
    <property type="entry name" value="HMG"/>
    <property type="match status" value="2"/>
</dbReference>
<dbReference type="PANTHER" id="PTHR46261:SF18">
    <property type="entry name" value="DNA-BINDING PROTEIN MNB1B"/>
    <property type="match status" value="1"/>
</dbReference>
<evidence type="ECO:0000256" key="3">
    <source>
        <dbReference type="ARBA" id="ARBA00023242"/>
    </source>
</evidence>
<dbReference type="InterPro" id="IPR009071">
    <property type="entry name" value="HMG_box_dom"/>
</dbReference>
<dbReference type="PROSITE" id="PS50118">
    <property type="entry name" value="HMG_BOX_2"/>
    <property type="match status" value="2"/>
</dbReference>
<protein>
    <recommendedName>
        <fullName evidence="6">HMG box domain-containing protein</fullName>
    </recommendedName>
</protein>